<dbReference type="NCBIfam" id="TIGR00638">
    <property type="entry name" value="Mop"/>
    <property type="match status" value="2"/>
</dbReference>
<dbReference type="InterPro" id="IPR000847">
    <property type="entry name" value="LysR_HTH_N"/>
</dbReference>
<keyword evidence="3 5" id="KW-0500">Molybdenum</keyword>
<proteinExistence type="inferred from homology"/>
<evidence type="ECO:0000313" key="8">
    <source>
        <dbReference type="Proteomes" id="UP000199409"/>
    </source>
</evidence>
<evidence type="ECO:0000313" key="7">
    <source>
        <dbReference type="EMBL" id="SEA72497.1"/>
    </source>
</evidence>
<dbReference type="OrthoDB" id="9800709at2"/>
<gene>
    <name evidence="7" type="ORF">SAMN05660420_02976</name>
</gene>
<dbReference type="PANTHER" id="PTHR30432:SF1">
    <property type="entry name" value="DNA-BINDING TRANSCRIPTIONAL DUAL REGULATOR MODE"/>
    <property type="match status" value="1"/>
</dbReference>
<comment type="similarity">
    <text evidence="1 5">Belongs to the ModE family.</text>
</comment>
<feature type="domain" description="Mop" evidence="6">
    <location>
        <begin position="125"/>
        <end position="191"/>
    </location>
</feature>
<dbReference type="PIRSF" id="PIRSF005763">
    <property type="entry name" value="Txn_reg_ModE"/>
    <property type="match status" value="1"/>
</dbReference>
<dbReference type="Gene3D" id="1.10.10.10">
    <property type="entry name" value="Winged helix-like DNA-binding domain superfamily/Winged helix DNA-binding domain"/>
    <property type="match status" value="1"/>
</dbReference>
<feature type="domain" description="Mop" evidence="6">
    <location>
        <begin position="197"/>
        <end position="263"/>
    </location>
</feature>
<name>A0A1H4DIU8_9BACT</name>
<dbReference type="Gene3D" id="2.40.50.100">
    <property type="match status" value="2"/>
</dbReference>
<dbReference type="STRING" id="37625.SAMN05660420_02976"/>
<dbReference type="InterPro" id="IPR036388">
    <property type="entry name" value="WH-like_DNA-bd_sf"/>
</dbReference>
<dbReference type="GO" id="GO:0030151">
    <property type="term" value="F:molybdenum ion binding"/>
    <property type="evidence" value="ECO:0007669"/>
    <property type="project" value="UniProtKB-UniRule"/>
</dbReference>
<dbReference type="PROSITE" id="PS51866">
    <property type="entry name" value="MOP"/>
    <property type="match status" value="2"/>
</dbReference>
<dbReference type="Pfam" id="PF00126">
    <property type="entry name" value="HTH_1"/>
    <property type="match status" value="1"/>
</dbReference>
<dbReference type="PANTHER" id="PTHR30432">
    <property type="entry name" value="TRANSCRIPTIONAL REGULATOR MODE"/>
    <property type="match status" value="1"/>
</dbReference>
<evidence type="ECO:0000256" key="2">
    <source>
        <dbReference type="ARBA" id="ARBA00022448"/>
    </source>
</evidence>
<dbReference type="InterPro" id="IPR004606">
    <property type="entry name" value="Mop_domain"/>
</dbReference>
<dbReference type="InterPro" id="IPR051815">
    <property type="entry name" value="Molybdate_resp_trans_reg"/>
</dbReference>
<dbReference type="RefSeq" id="WP_092350245.1">
    <property type="nucleotide sequence ID" value="NZ_FNQN01000010.1"/>
</dbReference>
<evidence type="ECO:0000259" key="6">
    <source>
        <dbReference type="PROSITE" id="PS51866"/>
    </source>
</evidence>
<dbReference type="InterPro" id="IPR016462">
    <property type="entry name" value="ModE"/>
</dbReference>
<dbReference type="EMBL" id="FNQN01000010">
    <property type="protein sequence ID" value="SEA72497.1"/>
    <property type="molecule type" value="Genomic_DNA"/>
</dbReference>
<keyword evidence="2 5" id="KW-0813">Transport</keyword>
<reference evidence="7 8" key="1">
    <citation type="submission" date="2016-10" db="EMBL/GenBank/DDBJ databases">
        <authorList>
            <person name="de Groot N.N."/>
        </authorList>
    </citation>
    <scope>NUCLEOTIDE SEQUENCE [LARGE SCALE GENOMIC DNA]</scope>
    <source>
        <strain evidence="7 8">DSM 7343</strain>
    </source>
</reference>
<keyword evidence="8" id="KW-1185">Reference proteome</keyword>
<keyword evidence="4" id="KW-0677">Repeat</keyword>
<evidence type="ECO:0000256" key="5">
    <source>
        <dbReference type="PIRNR" id="PIRNR005763"/>
    </source>
</evidence>
<protein>
    <submittedName>
        <fullName evidence="7">Molybdate transport system regulatory protein</fullName>
    </submittedName>
</protein>
<evidence type="ECO:0000256" key="4">
    <source>
        <dbReference type="ARBA" id="ARBA00022737"/>
    </source>
</evidence>
<dbReference type="Proteomes" id="UP000199409">
    <property type="component" value="Unassembled WGS sequence"/>
</dbReference>
<accession>A0A1H4DIU8</accession>
<dbReference type="Pfam" id="PF03459">
    <property type="entry name" value="TOBE"/>
    <property type="match status" value="2"/>
</dbReference>
<dbReference type="SUPFAM" id="SSF50331">
    <property type="entry name" value="MOP-like"/>
    <property type="match status" value="2"/>
</dbReference>
<evidence type="ECO:0000256" key="3">
    <source>
        <dbReference type="ARBA" id="ARBA00022505"/>
    </source>
</evidence>
<dbReference type="GO" id="GO:0015689">
    <property type="term" value="P:molybdate ion transport"/>
    <property type="evidence" value="ECO:0007669"/>
    <property type="project" value="UniProtKB-UniRule"/>
</dbReference>
<dbReference type="GO" id="GO:0003700">
    <property type="term" value="F:DNA-binding transcription factor activity"/>
    <property type="evidence" value="ECO:0007669"/>
    <property type="project" value="InterPro"/>
</dbReference>
<evidence type="ECO:0000256" key="1">
    <source>
        <dbReference type="ARBA" id="ARBA00008110"/>
    </source>
</evidence>
<dbReference type="AlphaFoldDB" id="A0A1H4DIU8"/>
<dbReference type="InterPro" id="IPR036390">
    <property type="entry name" value="WH_DNA-bd_sf"/>
</dbReference>
<organism evidence="7 8">
    <name type="scientific">Desulfuromusa kysingii</name>
    <dbReference type="NCBI Taxonomy" id="37625"/>
    <lineage>
        <taxon>Bacteria</taxon>
        <taxon>Pseudomonadati</taxon>
        <taxon>Thermodesulfobacteriota</taxon>
        <taxon>Desulfuromonadia</taxon>
        <taxon>Desulfuromonadales</taxon>
        <taxon>Geopsychrobacteraceae</taxon>
        <taxon>Desulfuromusa</taxon>
    </lineage>
</organism>
<dbReference type="SUPFAM" id="SSF46785">
    <property type="entry name" value="Winged helix' DNA-binding domain"/>
    <property type="match status" value="1"/>
</dbReference>
<dbReference type="InterPro" id="IPR008995">
    <property type="entry name" value="Mo/tungstate-bd_C_term_dom"/>
</dbReference>
<sequence length="264" mass="27938">MTECNSKAETLQMLGFVAGKNRGIALLEAVATCGSINKAAQQLKMSYKAAWQQLEKLNNIVDAPLLERSVGGRGGGGATLTAAGINLLQFYRKMEHEYGKFLQFINEETADTAAMFLTLRRMEMKVSARNVWSGKVESISDGAVNAVVKVALRGGDKIVAVITRESTENLGLSEGSDVIAMVKSSSVLLARDLNPEQISARNILSGQVSQLVEGPVSCEVTVDLPGGNTVTAMVTKESAENMALKTGSSVSALIKASSVLLAVN</sequence>
<dbReference type="InterPro" id="IPR005116">
    <property type="entry name" value="Transp-assoc_OB_typ1"/>
</dbReference>